<keyword evidence="1" id="KW-0812">Transmembrane</keyword>
<accession>A0AA39XLB0</accession>
<proteinExistence type="predicted"/>
<dbReference type="EMBL" id="JAULSR010000001">
    <property type="protein sequence ID" value="KAK0635696.1"/>
    <property type="molecule type" value="Genomic_DNA"/>
</dbReference>
<keyword evidence="2" id="KW-0732">Signal</keyword>
<comment type="caution">
    <text evidence="3">The sequence shown here is derived from an EMBL/GenBank/DDBJ whole genome shotgun (WGS) entry which is preliminary data.</text>
</comment>
<sequence length="137" mass="15475">MPVRCILCLVCLSLCLWPALAMCPSDQSGDGGVVARPPRAICLLPNLVPGPQNRRATFGRRGVQSQTRSTYLTLPTVRTDLTLSRFPPPVVQQKRNARDLSCRPVISILATKDKGARWWTLFLFHFPFFIFFWTDTL</sequence>
<organism evidence="3 4">
    <name type="scientific">Bombardia bombarda</name>
    <dbReference type="NCBI Taxonomy" id="252184"/>
    <lineage>
        <taxon>Eukaryota</taxon>
        <taxon>Fungi</taxon>
        <taxon>Dikarya</taxon>
        <taxon>Ascomycota</taxon>
        <taxon>Pezizomycotina</taxon>
        <taxon>Sordariomycetes</taxon>
        <taxon>Sordariomycetidae</taxon>
        <taxon>Sordariales</taxon>
        <taxon>Lasiosphaeriaceae</taxon>
        <taxon>Bombardia</taxon>
    </lineage>
</organism>
<feature type="chain" id="PRO_5041202144" description="Secreted protein" evidence="2">
    <location>
        <begin position="22"/>
        <end position="137"/>
    </location>
</feature>
<protein>
    <recommendedName>
        <fullName evidence="5">Secreted protein</fullName>
    </recommendedName>
</protein>
<dbReference type="Proteomes" id="UP001174934">
    <property type="component" value="Unassembled WGS sequence"/>
</dbReference>
<keyword evidence="1" id="KW-1133">Transmembrane helix</keyword>
<feature type="signal peptide" evidence="2">
    <location>
        <begin position="1"/>
        <end position="21"/>
    </location>
</feature>
<evidence type="ECO:0000313" key="3">
    <source>
        <dbReference type="EMBL" id="KAK0635696.1"/>
    </source>
</evidence>
<feature type="transmembrane region" description="Helical" evidence="1">
    <location>
        <begin position="116"/>
        <end position="134"/>
    </location>
</feature>
<evidence type="ECO:0008006" key="5">
    <source>
        <dbReference type="Google" id="ProtNLM"/>
    </source>
</evidence>
<keyword evidence="1" id="KW-0472">Membrane</keyword>
<evidence type="ECO:0000256" key="1">
    <source>
        <dbReference type="SAM" id="Phobius"/>
    </source>
</evidence>
<evidence type="ECO:0000313" key="4">
    <source>
        <dbReference type="Proteomes" id="UP001174934"/>
    </source>
</evidence>
<gene>
    <name evidence="3" type="ORF">B0T17DRAFT_516988</name>
</gene>
<name>A0AA39XLB0_9PEZI</name>
<keyword evidence="4" id="KW-1185">Reference proteome</keyword>
<reference evidence="3" key="1">
    <citation type="submission" date="2023-06" db="EMBL/GenBank/DDBJ databases">
        <title>Genome-scale phylogeny and comparative genomics of the fungal order Sordariales.</title>
        <authorList>
            <consortium name="Lawrence Berkeley National Laboratory"/>
            <person name="Hensen N."/>
            <person name="Bonometti L."/>
            <person name="Westerberg I."/>
            <person name="Brannstrom I.O."/>
            <person name="Guillou S."/>
            <person name="Cros-Aarteil S."/>
            <person name="Calhoun S."/>
            <person name="Haridas S."/>
            <person name="Kuo A."/>
            <person name="Mondo S."/>
            <person name="Pangilinan J."/>
            <person name="Riley R."/>
            <person name="LaButti K."/>
            <person name="Andreopoulos B."/>
            <person name="Lipzen A."/>
            <person name="Chen C."/>
            <person name="Yanf M."/>
            <person name="Daum C."/>
            <person name="Ng V."/>
            <person name="Clum A."/>
            <person name="Steindorff A."/>
            <person name="Ohm R."/>
            <person name="Martin F."/>
            <person name="Silar P."/>
            <person name="Natvig D."/>
            <person name="Lalanne C."/>
            <person name="Gautier V."/>
            <person name="Ament-velasquez S.L."/>
            <person name="Kruys A."/>
            <person name="Hutchinson M.I."/>
            <person name="Powell A.J."/>
            <person name="Barry K."/>
            <person name="Miller A.N."/>
            <person name="Grigoriev I.V."/>
            <person name="Debuchy R."/>
            <person name="Gladieux P."/>
            <person name="Thoren M.H."/>
            <person name="Johannesson H."/>
        </authorList>
    </citation>
    <scope>NUCLEOTIDE SEQUENCE</scope>
    <source>
        <strain evidence="3">SMH3391-2</strain>
    </source>
</reference>
<evidence type="ECO:0000256" key="2">
    <source>
        <dbReference type="SAM" id="SignalP"/>
    </source>
</evidence>
<dbReference type="AlphaFoldDB" id="A0AA39XLB0"/>